<feature type="compositionally biased region" description="Basic and acidic residues" evidence="1">
    <location>
        <begin position="505"/>
        <end position="531"/>
    </location>
</feature>
<name>B6AJA0_CRYMR</name>
<protein>
    <submittedName>
        <fullName evidence="3">Uncharacterized protein</fullName>
    </submittedName>
</protein>
<feature type="compositionally biased region" description="Polar residues" evidence="1">
    <location>
        <begin position="259"/>
        <end position="277"/>
    </location>
</feature>
<dbReference type="RefSeq" id="XP_002142587.1">
    <property type="nucleotide sequence ID" value="XM_002142551.1"/>
</dbReference>
<feature type="compositionally biased region" description="Basic and acidic residues" evidence="1">
    <location>
        <begin position="540"/>
        <end position="566"/>
    </location>
</feature>
<feature type="compositionally biased region" description="Basic and acidic residues" evidence="1">
    <location>
        <begin position="435"/>
        <end position="461"/>
    </location>
</feature>
<feature type="region of interest" description="Disordered" evidence="1">
    <location>
        <begin position="250"/>
        <end position="277"/>
    </location>
</feature>
<dbReference type="GeneID" id="6997754"/>
<feature type="signal peptide" evidence="2">
    <location>
        <begin position="1"/>
        <end position="22"/>
    </location>
</feature>
<proteinExistence type="predicted"/>
<evidence type="ECO:0000256" key="1">
    <source>
        <dbReference type="SAM" id="MobiDB-lite"/>
    </source>
</evidence>
<reference evidence="3" key="1">
    <citation type="submission" date="2008-06" db="EMBL/GenBank/DDBJ databases">
        <authorList>
            <person name="Lorenzi H."/>
            <person name="Inman J."/>
            <person name="Miller J."/>
            <person name="Schobel S."/>
            <person name="Amedeo P."/>
            <person name="Caler E.V."/>
            <person name="da Silva J."/>
        </authorList>
    </citation>
    <scope>NUCLEOTIDE SEQUENCE [LARGE SCALE GENOMIC DNA]</scope>
    <source>
        <strain evidence="3">RN66</strain>
    </source>
</reference>
<sequence>MGLVEIWFFTFVCAFYLLEVLGDEIPIIKSNAPLVYWVGGSKNNDFSSKRSKLQNFNQTYKSAYMGNSEMLPTRYSTRDTSDKSIESKNQYNTLLEDIESSPLLDNSEATSLSDNSEVLPLLNKSKISTLLDKSEVSPLLDESEVSPLINKPQVSTLLETSQNISEVTTSIPKHDTSISNIYSRSESQLVDNTVTPFTNEISLSESEPNYKIPLASRSTDIYSVEPELESAFAQLERMKEVQETAKKGITEGNLISKPQLESPNYTNTKTFPISTSSYEADNSDEILDYDRSSRETSSDIFNPMTLSLPEINSTELLASSEESENSNTEGNDKVVEVIRVEEPEKEESQASILEDQISNEPYNGESMDSEYHKQIIQDSSIDTQNITENSGNIISVEDTEYEIKKEESDNIETEDISGYGIQEEESENILDNNENTERQEEKSDNIRTEDISGYEIQKEESGNILDNNENTERQEEKSDNIRTEDISGYEIQKEESGNILDNNENTERQEEKSDNIRTEDISGYEIQKEESGNILDNNENTERQEEKSDNIRTEDISGYDIQKEESGNILDNNENTERQEEKSDNIRTEDISGYEIQKEESENILDNNENTERQEEKSDNIRTEDISEYEVQKEESENILESKNNGIIEKKRQSEGIINGINLGIENEQSQKTSQYKTIDYTEKLEDPMQKIYGISKSNLNNPTMYTMESEISEMSDEYYNSLNEQDTDMPEKFIEDTNKNLISKITPFVAQLQRRSDILRGALLPSVVQLQNLLGCAPPCPYQRFCLQLDRTLKTISRDEAKLVKIVNIINIARYITMKETTNSLKSFNKHAKQRAFMFVQRYSKAIKKIQNNIKQYKKVVFITYIARLLLQRLPNKPLQRYSSEELVKLHEVIVVLEKEFSNLRLLVDNQPDLKITLIKLLSDSENRNYIKSIKMYLKEEIEDISARMLKFQKFISKHGTLLKVLRKKMADAGYPINKKFIIFDRKGLTKEQHRAYVKSAQMDLKIKKQYLGKQYKEFNRKEAQKWKDLKSVIKNVKNNINLKS</sequence>
<feature type="region of interest" description="Disordered" evidence="1">
    <location>
        <begin position="405"/>
        <end position="637"/>
    </location>
</feature>
<feature type="compositionally biased region" description="Basic and acidic residues" evidence="1">
    <location>
        <begin position="470"/>
        <end position="496"/>
    </location>
</feature>
<dbReference type="AlphaFoldDB" id="B6AJA0"/>
<feature type="chain" id="PRO_5002842490" evidence="2">
    <location>
        <begin position="23"/>
        <end position="1046"/>
    </location>
</feature>
<dbReference type="VEuPathDB" id="CryptoDB:CMU_019810"/>
<dbReference type="Proteomes" id="UP000001460">
    <property type="component" value="Unassembled WGS sequence"/>
</dbReference>
<dbReference type="OMA" id="DNIRTED"/>
<feature type="compositionally biased region" description="Basic and acidic residues" evidence="1">
    <location>
        <begin position="610"/>
        <end position="636"/>
    </location>
</feature>
<keyword evidence="2" id="KW-0732">Signal</keyword>
<dbReference type="EMBL" id="DS989738">
    <property type="protein sequence ID" value="EEA08238.1"/>
    <property type="molecule type" value="Genomic_DNA"/>
</dbReference>
<keyword evidence="4" id="KW-1185">Reference proteome</keyword>
<feature type="compositionally biased region" description="Basic and acidic residues" evidence="1">
    <location>
        <begin position="575"/>
        <end position="601"/>
    </location>
</feature>
<organism evidence="3 4">
    <name type="scientific">Cryptosporidium muris (strain RN66)</name>
    <dbReference type="NCBI Taxonomy" id="441375"/>
    <lineage>
        <taxon>Eukaryota</taxon>
        <taxon>Sar</taxon>
        <taxon>Alveolata</taxon>
        <taxon>Apicomplexa</taxon>
        <taxon>Conoidasida</taxon>
        <taxon>Coccidia</taxon>
        <taxon>Eucoccidiorida</taxon>
        <taxon>Eimeriorina</taxon>
        <taxon>Cryptosporidiidae</taxon>
        <taxon>Cryptosporidium</taxon>
    </lineage>
</organism>
<dbReference type="OrthoDB" id="343091at2759"/>
<gene>
    <name evidence="3" type="ORF">CMU_019810</name>
</gene>
<accession>B6AJA0</accession>
<evidence type="ECO:0000256" key="2">
    <source>
        <dbReference type="SAM" id="SignalP"/>
    </source>
</evidence>
<dbReference type="eggNOG" id="ENOG502RSUT">
    <property type="taxonomic scope" value="Eukaryota"/>
</dbReference>
<evidence type="ECO:0000313" key="3">
    <source>
        <dbReference type="EMBL" id="EEA08238.1"/>
    </source>
</evidence>
<evidence type="ECO:0000313" key="4">
    <source>
        <dbReference type="Proteomes" id="UP000001460"/>
    </source>
</evidence>